<keyword evidence="2 4" id="KW-0547">Nucleotide-binding</keyword>
<evidence type="ECO:0000313" key="6">
    <source>
        <dbReference type="EMBL" id="WOC52523.1"/>
    </source>
</evidence>
<dbReference type="GO" id="GO:0005524">
    <property type="term" value="F:ATP binding"/>
    <property type="evidence" value="ECO:0007669"/>
    <property type="project" value="UniProtKB-KW"/>
</dbReference>
<keyword evidence="7" id="KW-1185">Reference proteome</keyword>
<accession>A0AAU0F1C3</accession>
<feature type="binding site" evidence="4">
    <location>
        <begin position="3"/>
        <end position="7"/>
    </location>
    <ligand>
        <name>ATP</name>
        <dbReference type="ChEBI" id="CHEBI:30616"/>
    </ligand>
</feature>
<sequence>MTKPELRKLYLEKRNALSQEEREIKSKKIAENFILQFNPVEKQKVHCFLPIEKFNEIQTEFIINACWERGVEVYIPKMVDGKLISVLYTSETLLVQNKWGIWEPVSNEDAGEHQFDIVVTPLLYCDRQGNRVGYGKGFYDGLFASISPQSKKVGISYFPPSYAIFDLREEDIPLDYLVTPDEVLSFAGAL</sequence>
<evidence type="ECO:0000256" key="4">
    <source>
        <dbReference type="PIRSR" id="PIRSR006806-1"/>
    </source>
</evidence>
<feature type="binding site" evidence="4">
    <location>
        <position position="49"/>
    </location>
    <ligand>
        <name>substrate</name>
    </ligand>
</feature>
<keyword evidence="5" id="KW-0479">Metal-binding</keyword>
<dbReference type="AlphaFoldDB" id="A0AAU0F1C3"/>
<comment type="similarity">
    <text evidence="1 5">Belongs to the 5-formyltetrahydrofolate cyclo-ligase family.</text>
</comment>
<organism evidence="6 7">
    <name type="scientific">Bergeyella porcorum</name>
    <dbReference type="NCBI Taxonomy" id="1735111"/>
    <lineage>
        <taxon>Bacteria</taxon>
        <taxon>Pseudomonadati</taxon>
        <taxon>Bacteroidota</taxon>
        <taxon>Flavobacteriia</taxon>
        <taxon>Flavobacteriales</taxon>
        <taxon>Weeksellaceae</taxon>
        <taxon>Bergeyella</taxon>
    </lineage>
</organism>
<evidence type="ECO:0000256" key="5">
    <source>
        <dbReference type="RuleBase" id="RU361279"/>
    </source>
</evidence>
<dbReference type="PIRSF" id="PIRSF006806">
    <property type="entry name" value="FTHF_cligase"/>
    <property type="match status" value="1"/>
</dbReference>
<evidence type="ECO:0000256" key="1">
    <source>
        <dbReference type="ARBA" id="ARBA00010638"/>
    </source>
</evidence>
<dbReference type="InterPro" id="IPR024185">
    <property type="entry name" value="FTHF_cligase-like_sf"/>
</dbReference>
<evidence type="ECO:0000313" key="7">
    <source>
        <dbReference type="Proteomes" id="UP001432059"/>
    </source>
</evidence>
<dbReference type="EMBL" id="CP136426">
    <property type="protein sequence ID" value="WOC52523.1"/>
    <property type="molecule type" value="Genomic_DNA"/>
</dbReference>
<dbReference type="PANTHER" id="PTHR23407:SF1">
    <property type="entry name" value="5-FORMYLTETRAHYDROFOLATE CYCLO-LIGASE"/>
    <property type="match status" value="1"/>
</dbReference>
<comment type="catalytic activity">
    <reaction evidence="5">
        <text>(6S)-5-formyl-5,6,7,8-tetrahydrofolate + ATP = (6R)-5,10-methenyltetrahydrofolate + ADP + phosphate</text>
        <dbReference type="Rhea" id="RHEA:10488"/>
        <dbReference type="ChEBI" id="CHEBI:30616"/>
        <dbReference type="ChEBI" id="CHEBI:43474"/>
        <dbReference type="ChEBI" id="CHEBI:57455"/>
        <dbReference type="ChEBI" id="CHEBI:57457"/>
        <dbReference type="ChEBI" id="CHEBI:456216"/>
        <dbReference type="EC" id="6.3.3.2"/>
    </reaction>
</comment>
<dbReference type="GO" id="GO:0009396">
    <property type="term" value="P:folic acid-containing compound biosynthetic process"/>
    <property type="evidence" value="ECO:0007669"/>
    <property type="project" value="TreeGrafter"/>
</dbReference>
<reference evidence="6" key="1">
    <citation type="submission" date="2023-10" db="EMBL/GenBank/DDBJ databases">
        <title>Characterization and whole genome sequencing of a novel strain of Bergeyella porcorum QD2021 isolated from pig.</title>
        <authorList>
            <person name="Liu G."/>
            <person name="Chen C."/>
            <person name="Han X."/>
        </authorList>
    </citation>
    <scope>NUCLEOTIDE SEQUENCE</scope>
    <source>
        <strain evidence="6">QD2021</strain>
    </source>
</reference>
<dbReference type="InterPro" id="IPR002698">
    <property type="entry name" value="FTHF_cligase"/>
</dbReference>
<dbReference type="SUPFAM" id="SSF100950">
    <property type="entry name" value="NagB/RpiA/CoA transferase-like"/>
    <property type="match status" value="1"/>
</dbReference>
<dbReference type="NCBIfam" id="TIGR02727">
    <property type="entry name" value="MTHFS_bact"/>
    <property type="match status" value="1"/>
</dbReference>
<dbReference type="Pfam" id="PF01812">
    <property type="entry name" value="5-FTHF_cyc-lig"/>
    <property type="match status" value="1"/>
</dbReference>
<name>A0AAU0F1C3_9FLAO</name>
<evidence type="ECO:0000256" key="2">
    <source>
        <dbReference type="ARBA" id="ARBA00022741"/>
    </source>
</evidence>
<dbReference type="Proteomes" id="UP001432059">
    <property type="component" value="Chromosome"/>
</dbReference>
<gene>
    <name evidence="6" type="primary">mthFS</name>
    <name evidence="6" type="ORF">BPO_1876</name>
</gene>
<dbReference type="GO" id="GO:0030272">
    <property type="term" value="F:5-formyltetrahydrofolate cyclo-ligase activity"/>
    <property type="evidence" value="ECO:0007669"/>
    <property type="project" value="UniProtKB-EC"/>
</dbReference>
<protein>
    <recommendedName>
        <fullName evidence="5">5-formyltetrahydrofolate cyclo-ligase</fullName>
        <ecNumber evidence="5">6.3.3.2</ecNumber>
    </recommendedName>
</protein>
<dbReference type="InterPro" id="IPR037171">
    <property type="entry name" value="NagB/RpiA_transferase-like"/>
</dbReference>
<feature type="binding site" evidence="4">
    <location>
        <position position="56"/>
    </location>
    <ligand>
        <name>substrate</name>
    </ligand>
</feature>
<keyword evidence="5" id="KW-0460">Magnesium</keyword>
<dbReference type="RefSeq" id="WP_327983913.1">
    <property type="nucleotide sequence ID" value="NZ_CP136426.1"/>
</dbReference>
<dbReference type="GO" id="GO:0046872">
    <property type="term" value="F:metal ion binding"/>
    <property type="evidence" value="ECO:0007669"/>
    <property type="project" value="UniProtKB-KW"/>
</dbReference>
<keyword evidence="3 4" id="KW-0067">ATP-binding</keyword>
<dbReference type="PANTHER" id="PTHR23407">
    <property type="entry name" value="ATPASE INHIBITOR/5-FORMYLTETRAHYDROFOLATE CYCLO-LIGASE"/>
    <property type="match status" value="1"/>
</dbReference>
<dbReference type="KEGG" id="bpor:BPO_1876"/>
<feature type="binding site" evidence="4">
    <location>
        <begin position="131"/>
        <end position="139"/>
    </location>
    <ligand>
        <name>ATP</name>
        <dbReference type="ChEBI" id="CHEBI:30616"/>
    </ligand>
</feature>
<dbReference type="GO" id="GO:0035999">
    <property type="term" value="P:tetrahydrofolate interconversion"/>
    <property type="evidence" value="ECO:0007669"/>
    <property type="project" value="TreeGrafter"/>
</dbReference>
<proteinExistence type="inferred from homology"/>
<evidence type="ECO:0000256" key="3">
    <source>
        <dbReference type="ARBA" id="ARBA00022840"/>
    </source>
</evidence>
<dbReference type="EC" id="6.3.3.2" evidence="5"/>
<comment type="cofactor">
    <cofactor evidence="5">
        <name>Mg(2+)</name>
        <dbReference type="ChEBI" id="CHEBI:18420"/>
    </cofactor>
</comment>
<dbReference type="Gene3D" id="3.40.50.10420">
    <property type="entry name" value="NagB/RpiA/CoA transferase-like"/>
    <property type="match status" value="1"/>
</dbReference>